<dbReference type="PANTHER" id="PTHR14334:SF2">
    <property type="entry name" value="B-CELL ANTIGEN RECEPTOR COMPLEX-ASSOCIATED PROTEIN BETA CHAIN"/>
    <property type="match status" value="1"/>
</dbReference>
<dbReference type="InterPro" id="IPR007110">
    <property type="entry name" value="Ig-like_dom"/>
</dbReference>
<dbReference type="InterPro" id="IPR013106">
    <property type="entry name" value="Ig_V-set"/>
</dbReference>
<evidence type="ECO:0000313" key="5">
    <source>
        <dbReference type="Proteomes" id="UP000291020"/>
    </source>
</evidence>
<dbReference type="InterPro" id="IPR036179">
    <property type="entry name" value="Ig-like_dom_sf"/>
</dbReference>
<dbReference type="AlphaFoldDB" id="A0A452HI68"/>
<dbReference type="GO" id="GO:0009897">
    <property type="term" value="C:external side of plasma membrane"/>
    <property type="evidence" value="ECO:0007669"/>
    <property type="project" value="TreeGrafter"/>
</dbReference>
<dbReference type="CDD" id="cd00099">
    <property type="entry name" value="IgV"/>
    <property type="match status" value="1"/>
</dbReference>
<reference evidence="4" key="2">
    <citation type="submission" date="2025-08" db="UniProtKB">
        <authorList>
            <consortium name="Ensembl"/>
        </authorList>
    </citation>
    <scope>IDENTIFICATION</scope>
</reference>
<evidence type="ECO:0000256" key="1">
    <source>
        <dbReference type="ARBA" id="ARBA00023319"/>
    </source>
</evidence>
<dbReference type="SMART" id="SM00408">
    <property type="entry name" value="IGc2"/>
    <property type="match status" value="1"/>
</dbReference>
<dbReference type="PROSITE" id="PS50835">
    <property type="entry name" value="IG_LIKE"/>
    <property type="match status" value="1"/>
</dbReference>
<keyword evidence="2" id="KW-1133">Transmembrane helix</keyword>
<keyword evidence="5" id="KW-1185">Reference proteome</keyword>
<keyword evidence="1" id="KW-0393">Immunoglobulin domain</keyword>
<feature type="domain" description="Ig-like" evidence="3">
    <location>
        <begin position="9"/>
        <end position="97"/>
    </location>
</feature>
<dbReference type="InterPro" id="IPR013783">
    <property type="entry name" value="Ig-like_fold"/>
</dbReference>
<evidence type="ECO:0000256" key="2">
    <source>
        <dbReference type="SAM" id="Phobius"/>
    </source>
</evidence>
<dbReference type="SUPFAM" id="SSF48726">
    <property type="entry name" value="Immunoglobulin"/>
    <property type="match status" value="1"/>
</dbReference>
<accession>A0A452HI68</accession>
<dbReference type="Proteomes" id="UP000291020">
    <property type="component" value="Unassembled WGS sequence"/>
</dbReference>
<proteinExistence type="predicted"/>
<dbReference type="Pfam" id="PF07686">
    <property type="entry name" value="V-set"/>
    <property type="match status" value="1"/>
</dbReference>
<keyword evidence="2" id="KW-0812">Transmembrane</keyword>
<dbReference type="Ensembl" id="ENSGAGT00000016690.1">
    <property type="protein sequence ID" value="ENSGAGP00000014591.1"/>
    <property type="gene ID" value="ENSGAGG00000011086.1"/>
</dbReference>
<dbReference type="InterPro" id="IPR003599">
    <property type="entry name" value="Ig_sub"/>
</dbReference>
<protein>
    <recommendedName>
        <fullName evidence="3">Ig-like domain-containing protein</fullName>
    </recommendedName>
</protein>
<sequence>SQKTLWELPTDVVSQEPRSLRTTAGENVTLSCTFQNRNGSRAKIIWLRGSGEDLELDSNHPFYRGQLRVFRMDEHRQGKATLTLAELQERDSGLYQCCIKLDHGETVMGGGTELRVMWRHLSATGESRGQGMGPVPSRRWGRELCRDSGPLFYRAVISLALVVLFSLGIVLSLRPWKGTGSARVPPSLPIPNGYMASLCGLV</sequence>
<dbReference type="InterPro" id="IPR003598">
    <property type="entry name" value="Ig_sub2"/>
</dbReference>
<reference evidence="5" key="1">
    <citation type="journal article" date="2017" name="PLoS ONE">
        <title>The Agassiz's desert tortoise genome provides a resource for the conservation of a threatened species.</title>
        <authorList>
            <person name="Tollis M."/>
            <person name="DeNardo D.F."/>
            <person name="Cornelius J.A."/>
            <person name="Dolby G.A."/>
            <person name="Edwards T."/>
            <person name="Henen B.T."/>
            <person name="Karl A.E."/>
            <person name="Murphy R.W."/>
            <person name="Kusumi K."/>
        </authorList>
    </citation>
    <scope>NUCLEOTIDE SEQUENCE [LARGE SCALE GENOMIC DNA]</scope>
</reference>
<dbReference type="PANTHER" id="PTHR14334">
    <property type="entry name" value="B-CELL ANTIGEN RECEPTOR COMPLEX-ASSOCIATED PROTEIN"/>
    <property type="match status" value="1"/>
</dbReference>
<keyword evidence="2" id="KW-0472">Membrane</keyword>
<evidence type="ECO:0000313" key="4">
    <source>
        <dbReference type="Ensembl" id="ENSGAGP00000014591.1"/>
    </source>
</evidence>
<feature type="transmembrane region" description="Helical" evidence="2">
    <location>
        <begin position="151"/>
        <end position="173"/>
    </location>
</feature>
<dbReference type="GO" id="GO:0050853">
    <property type="term" value="P:B cell receptor signaling pathway"/>
    <property type="evidence" value="ECO:0007669"/>
    <property type="project" value="TreeGrafter"/>
</dbReference>
<evidence type="ECO:0000259" key="3">
    <source>
        <dbReference type="PROSITE" id="PS50835"/>
    </source>
</evidence>
<dbReference type="GO" id="GO:0030183">
    <property type="term" value="P:B cell differentiation"/>
    <property type="evidence" value="ECO:0007669"/>
    <property type="project" value="TreeGrafter"/>
</dbReference>
<dbReference type="STRING" id="38772.ENSGAGP00000014591"/>
<dbReference type="SMART" id="SM00409">
    <property type="entry name" value="IG"/>
    <property type="match status" value="1"/>
</dbReference>
<dbReference type="Gene3D" id="2.60.40.10">
    <property type="entry name" value="Immunoglobulins"/>
    <property type="match status" value="1"/>
</dbReference>
<reference evidence="4" key="3">
    <citation type="submission" date="2025-09" db="UniProtKB">
        <authorList>
            <consortium name="Ensembl"/>
        </authorList>
    </citation>
    <scope>IDENTIFICATION</scope>
</reference>
<organism evidence="4 5">
    <name type="scientific">Gopherus agassizii</name>
    <name type="common">Agassiz's desert tortoise</name>
    <dbReference type="NCBI Taxonomy" id="38772"/>
    <lineage>
        <taxon>Eukaryota</taxon>
        <taxon>Metazoa</taxon>
        <taxon>Chordata</taxon>
        <taxon>Craniata</taxon>
        <taxon>Vertebrata</taxon>
        <taxon>Euteleostomi</taxon>
        <taxon>Archelosauria</taxon>
        <taxon>Testudinata</taxon>
        <taxon>Testudines</taxon>
        <taxon>Cryptodira</taxon>
        <taxon>Durocryptodira</taxon>
        <taxon>Testudinoidea</taxon>
        <taxon>Testudinidae</taxon>
        <taxon>Gopherus</taxon>
    </lineage>
</organism>
<dbReference type="GO" id="GO:0019815">
    <property type="term" value="C:B cell receptor complex"/>
    <property type="evidence" value="ECO:0007669"/>
    <property type="project" value="TreeGrafter"/>
</dbReference>
<name>A0A452HI68_9SAUR</name>